<dbReference type="RefSeq" id="XP_007399161.1">
    <property type="nucleotide sequence ID" value="XM_007399099.1"/>
</dbReference>
<dbReference type="EMBL" id="JH930475">
    <property type="protein sequence ID" value="EKM52832.1"/>
    <property type="molecule type" value="Genomic_DNA"/>
</dbReference>
<dbReference type="HOGENOM" id="CLU_1366688_0_0_1"/>
<dbReference type="SUPFAM" id="SSF55729">
    <property type="entry name" value="Acyl-CoA N-acyltransferases (Nat)"/>
    <property type="match status" value="1"/>
</dbReference>
<feature type="domain" description="N-acetyltransferase" evidence="1">
    <location>
        <begin position="13"/>
        <end position="157"/>
    </location>
</feature>
<dbReference type="InParanoid" id="K5WR63"/>
<dbReference type="OrthoDB" id="2744543at2759"/>
<dbReference type="Pfam" id="PF00583">
    <property type="entry name" value="Acetyltransf_1"/>
    <property type="match status" value="1"/>
</dbReference>
<evidence type="ECO:0000313" key="2">
    <source>
        <dbReference type="EMBL" id="EKM52832.1"/>
    </source>
</evidence>
<evidence type="ECO:0000259" key="1">
    <source>
        <dbReference type="PROSITE" id="PS51186"/>
    </source>
</evidence>
<dbReference type="InterPro" id="IPR052523">
    <property type="entry name" value="Trichothecene_AcTrans"/>
</dbReference>
<proteinExistence type="predicted"/>
<dbReference type="InterPro" id="IPR000182">
    <property type="entry name" value="GNAT_dom"/>
</dbReference>
<dbReference type="KEGG" id="pco:PHACADRAFT_186889"/>
<dbReference type="InterPro" id="IPR016181">
    <property type="entry name" value="Acyl_CoA_acyltransferase"/>
</dbReference>
<reference evidence="2 3" key="1">
    <citation type="journal article" date="2012" name="BMC Genomics">
        <title>Comparative genomics of the white-rot fungi, Phanerochaete carnosa and P. chrysosporium, to elucidate the genetic basis of the distinct wood types they colonize.</title>
        <authorList>
            <person name="Suzuki H."/>
            <person name="MacDonald J."/>
            <person name="Syed K."/>
            <person name="Salamov A."/>
            <person name="Hori C."/>
            <person name="Aerts A."/>
            <person name="Henrissat B."/>
            <person name="Wiebenga A."/>
            <person name="vanKuyk P.A."/>
            <person name="Barry K."/>
            <person name="Lindquist E."/>
            <person name="LaButti K."/>
            <person name="Lapidus A."/>
            <person name="Lucas S."/>
            <person name="Coutinho P."/>
            <person name="Gong Y."/>
            <person name="Samejima M."/>
            <person name="Mahadevan R."/>
            <person name="Abou-Zaid M."/>
            <person name="de Vries R.P."/>
            <person name="Igarashi K."/>
            <person name="Yadav J.S."/>
            <person name="Grigoriev I.V."/>
            <person name="Master E.R."/>
        </authorList>
    </citation>
    <scope>NUCLEOTIDE SEQUENCE [LARGE SCALE GENOMIC DNA]</scope>
    <source>
        <strain evidence="2 3">HHB-10118-sp</strain>
    </source>
</reference>
<gene>
    <name evidence="2" type="ORF">PHACADRAFT_186889</name>
</gene>
<dbReference type="PROSITE" id="PS51186">
    <property type="entry name" value="GNAT"/>
    <property type="match status" value="1"/>
</dbReference>
<evidence type="ECO:0000313" key="3">
    <source>
        <dbReference type="Proteomes" id="UP000008370"/>
    </source>
</evidence>
<dbReference type="Proteomes" id="UP000008370">
    <property type="component" value="Unassembled WGS sequence"/>
</dbReference>
<accession>K5WR63</accession>
<dbReference type="GeneID" id="18910384"/>
<protein>
    <recommendedName>
        <fullName evidence="1">N-acetyltransferase domain-containing protein</fullName>
    </recommendedName>
</protein>
<name>K5WR63_PHACS</name>
<dbReference type="Gene3D" id="3.40.630.30">
    <property type="match status" value="1"/>
</dbReference>
<dbReference type="AlphaFoldDB" id="K5WR63"/>
<dbReference type="GO" id="GO:0016747">
    <property type="term" value="F:acyltransferase activity, transferring groups other than amino-acyl groups"/>
    <property type="evidence" value="ECO:0007669"/>
    <property type="project" value="InterPro"/>
</dbReference>
<organism evidence="2 3">
    <name type="scientific">Phanerochaete carnosa (strain HHB-10118-sp)</name>
    <name type="common">White-rot fungus</name>
    <name type="synonym">Peniophora carnosa</name>
    <dbReference type="NCBI Taxonomy" id="650164"/>
    <lineage>
        <taxon>Eukaryota</taxon>
        <taxon>Fungi</taxon>
        <taxon>Dikarya</taxon>
        <taxon>Basidiomycota</taxon>
        <taxon>Agaricomycotina</taxon>
        <taxon>Agaricomycetes</taxon>
        <taxon>Polyporales</taxon>
        <taxon>Phanerochaetaceae</taxon>
        <taxon>Phanerochaete</taxon>
    </lineage>
</organism>
<keyword evidence="3" id="KW-1185">Reference proteome</keyword>
<sequence length="200" mass="22703">MDGGSWTGCSNNLYCSSDPERQREPIVKILDPLLKWLILGIRRLSESREQRKRVEEHTTKSRKALRENLGERLEQMMEVSWLITAPEYRKGGYATALVHVATDLADARGVSVWLASSNPVNEGFYIDLGFQTVGTFHLGTDNPSWKGPPVSIEIRAEETEGHDERETGRVDLGLCMILRLRARDISSMVSYAHNTQQKRF</sequence>
<dbReference type="PANTHER" id="PTHR42791:SF1">
    <property type="entry name" value="N-ACETYLTRANSFERASE DOMAIN-CONTAINING PROTEIN"/>
    <property type="match status" value="1"/>
</dbReference>
<dbReference type="PANTHER" id="PTHR42791">
    <property type="entry name" value="GNAT FAMILY ACETYLTRANSFERASE"/>
    <property type="match status" value="1"/>
</dbReference>
<dbReference type="CDD" id="cd04301">
    <property type="entry name" value="NAT_SF"/>
    <property type="match status" value="1"/>
</dbReference>